<dbReference type="Gene3D" id="3.40.720.10">
    <property type="entry name" value="Alkaline Phosphatase, subunit A"/>
    <property type="match status" value="2"/>
</dbReference>
<accession>S3BTR9</accession>
<proteinExistence type="inferred from homology"/>
<dbReference type="VEuPathDB" id="FungiDB:F503_01752"/>
<evidence type="ECO:0000259" key="4">
    <source>
        <dbReference type="Pfam" id="PF00884"/>
    </source>
</evidence>
<dbReference type="Proteomes" id="UP000016923">
    <property type="component" value="Unassembled WGS sequence"/>
</dbReference>
<dbReference type="STRING" id="1262450.S3BTR9"/>
<dbReference type="EMBL" id="KE148164">
    <property type="protein sequence ID" value="EPE03862.1"/>
    <property type="molecule type" value="Genomic_DNA"/>
</dbReference>
<dbReference type="SUPFAM" id="SSF53649">
    <property type="entry name" value="Alkaline phosphatase-like"/>
    <property type="match status" value="1"/>
</dbReference>
<keyword evidence="2 5" id="KW-0378">Hydrolase</keyword>
<evidence type="ECO:0000313" key="6">
    <source>
        <dbReference type="Proteomes" id="UP000016923"/>
    </source>
</evidence>
<name>S3BTR9_OPHP1</name>
<dbReference type="PANTHER" id="PTHR42693">
    <property type="entry name" value="ARYLSULFATASE FAMILY MEMBER"/>
    <property type="match status" value="1"/>
</dbReference>
<dbReference type="GO" id="GO:0004065">
    <property type="term" value="F:arylsulfatase activity"/>
    <property type="evidence" value="ECO:0007669"/>
    <property type="project" value="TreeGrafter"/>
</dbReference>
<dbReference type="OrthoDB" id="103349at2759"/>
<dbReference type="PANTHER" id="PTHR42693:SF53">
    <property type="entry name" value="ENDO-4-O-SULFATASE"/>
    <property type="match status" value="1"/>
</dbReference>
<feature type="region of interest" description="Disordered" evidence="3">
    <location>
        <begin position="53"/>
        <end position="77"/>
    </location>
</feature>
<dbReference type="eggNOG" id="KOG3867">
    <property type="taxonomic scope" value="Eukaryota"/>
</dbReference>
<evidence type="ECO:0000256" key="3">
    <source>
        <dbReference type="SAM" id="MobiDB-lite"/>
    </source>
</evidence>
<dbReference type="InterPro" id="IPR017850">
    <property type="entry name" value="Alkaline_phosphatase_core_sf"/>
</dbReference>
<evidence type="ECO:0000256" key="1">
    <source>
        <dbReference type="ARBA" id="ARBA00008779"/>
    </source>
</evidence>
<reference evidence="5 6" key="1">
    <citation type="journal article" date="2013" name="BMC Genomics">
        <title>The genome and transcriptome of the pine saprophyte Ophiostoma piceae, and a comparison with the bark beetle-associated pine pathogen Grosmannia clavigera.</title>
        <authorList>
            <person name="Haridas S."/>
            <person name="Wang Y."/>
            <person name="Lim L."/>
            <person name="Massoumi Alamouti S."/>
            <person name="Jackman S."/>
            <person name="Docking R."/>
            <person name="Robertson G."/>
            <person name="Birol I."/>
            <person name="Bohlmann J."/>
            <person name="Breuil C."/>
        </authorList>
    </citation>
    <scope>NUCLEOTIDE SEQUENCE [LARGE SCALE GENOMIC DNA]</scope>
    <source>
        <strain evidence="5 6">UAMH 11346</strain>
    </source>
</reference>
<dbReference type="HOGENOM" id="CLU_006332_7_1_1"/>
<dbReference type="InterPro" id="IPR050738">
    <property type="entry name" value="Sulfatase"/>
</dbReference>
<feature type="domain" description="Sulfatase N-terminal" evidence="4">
    <location>
        <begin position="88"/>
        <end position="182"/>
    </location>
</feature>
<organism evidence="5 6">
    <name type="scientific">Ophiostoma piceae (strain UAMH 11346)</name>
    <name type="common">Sap stain fungus</name>
    <dbReference type="NCBI Taxonomy" id="1262450"/>
    <lineage>
        <taxon>Eukaryota</taxon>
        <taxon>Fungi</taxon>
        <taxon>Dikarya</taxon>
        <taxon>Ascomycota</taxon>
        <taxon>Pezizomycotina</taxon>
        <taxon>Sordariomycetes</taxon>
        <taxon>Sordariomycetidae</taxon>
        <taxon>Ophiostomatales</taxon>
        <taxon>Ophiostomataceae</taxon>
        <taxon>Ophiostoma</taxon>
    </lineage>
</organism>
<comment type="similarity">
    <text evidence="1">Belongs to the sulfatase family.</text>
</comment>
<evidence type="ECO:0000256" key="2">
    <source>
        <dbReference type="ARBA" id="ARBA00022801"/>
    </source>
</evidence>
<dbReference type="Pfam" id="PF00884">
    <property type="entry name" value="Sulfatase"/>
    <property type="match status" value="1"/>
</dbReference>
<evidence type="ECO:0000313" key="5">
    <source>
        <dbReference type="EMBL" id="EPE03862.1"/>
    </source>
</evidence>
<gene>
    <name evidence="5" type="ORF">F503_01752</name>
</gene>
<sequence>MADHKSMLLVVADDLGLMLGCYGLNAIKTPHLDRLALQDKAAETDRPFHLTVGFRDPRRDETHGGFGNDSADTHGPDGDVRHIPLRTELFGYFKAICRLDAGMGLLLEELDEHGLGESTLVVFISGNGAPFVNSKTTHYDAGVRLPLIFRKPGNTAAQRGVVNPDMVSWIDILPTCLDWAVGSKAQTFSTPYTSQVLKRVGSSFLSILGSSKVLSEDKWQPHYKCHRNISWKLDFPFATNLYVSLSWDDLRNSLPAAKSEGAITDTPKLMIGRRRLESYVYRGPEELFDLEADPEEVNNLAKDSAYKPVLCRMRAQLENWQYQTDDVWLFRDGPGNAAGAHWVPISEKVPNVGTTEFA</sequence>
<dbReference type="InterPro" id="IPR000917">
    <property type="entry name" value="Sulfatase_N"/>
</dbReference>
<dbReference type="AlphaFoldDB" id="S3BTR9"/>
<protein>
    <submittedName>
        <fullName evidence="5">N-sulfoglucosamine sulfohydrolase</fullName>
    </submittedName>
</protein>
<keyword evidence="6" id="KW-1185">Reference proteome</keyword>